<dbReference type="EMBL" id="VFWZ01000008">
    <property type="protein sequence ID" value="TPN82810.1"/>
    <property type="molecule type" value="Genomic_DNA"/>
</dbReference>
<evidence type="ECO:0000313" key="2">
    <source>
        <dbReference type="Proteomes" id="UP000315540"/>
    </source>
</evidence>
<protein>
    <submittedName>
        <fullName evidence="1">Uncharacterized protein</fullName>
    </submittedName>
</protein>
<evidence type="ECO:0000313" key="1">
    <source>
        <dbReference type="EMBL" id="TPN82810.1"/>
    </source>
</evidence>
<organism evidence="1 2">
    <name type="scientific">Aquimarina algicola</name>
    <dbReference type="NCBI Taxonomy" id="2589995"/>
    <lineage>
        <taxon>Bacteria</taxon>
        <taxon>Pseudomonadati</taxon>
        <taxon>Bacteroidota</taxon>
        <taxon>Flavobacteriia</taxon>
        <taxon>Flavobacteriales</taxon>
        <taxon>Flavobacteriaceae</taxon>
        <taxon>Aquimarina</taxon>
    </lineage>
</organism>
<sequence>MSIKIKLRVDDKEYTVDHIDMGFIQYIDPTGRPWGKPKNDLFTFEIPITNADATFFEWSIDRIMQKNAYLDFIPVQENTKTRKLELHECYCVKCTYLFNASNKEPFKVRVQLSPSRIVHNGENKFEQWWATPQLPEVEEQEEVEEQQDPRIINSYWAYDREGLQPYTYNKDQKNNVALGTTMYFHIQTRYLEEDTVLNLQLFDYDRFFWAGLSGHDTDKFPNKPVKTRAIVMLEEGEGFRGRAVAEIQLSETWEPVIREDTDNIAYNNFAAELYWVVNCTTGGANITNVELPEGDDSKVLRVTTNNRNLYFKSGFGDMNLPELRSGKDGSPIFLLKAVQDKVKDKIKGKVTEQVTKAISTVAQNKIDDIVLAKLADGNIVMSDMQVYRHPNAPIRARQVYDNEGRLREVNSRHTRAFNRDGQRVDGSTSNYDFFAQDGTKVKILGGIKHVADHFSLMSDIAGVISYAMSEDSPFDKPLSLNVLVGLGLANPLTMHFIVALEIAGIFAQEIKAERDEATNAALQHDLDIAKAKGYSAVLNEIDGRDEYFLDPFDIPNIDKLLSGKITTLQELIDQNTDKRDQCNILYKKVENSQGIPVYIIETIFF</sequence>
<name>A0A504J7Z9_9FLAO</name>
<keyword evidence="2" id="KW-1185">Reference proteome</keyword>
<dbReference type="Pfam" id="PF17642">
    <property type="entry name" value="TssD"/>
    <property type="match status" value="1"/>
</dbReference>
<dbReference type="RefSeq" id="WP_140596099.1">
    <property type="nucleotide sequence ID" value="NZ_VFWZ01000008.1"/>
</dbReference>
<comment type="caution">
    <text evidence="1">The sequence shown here is derived from an EMBL/GenBank/DDBJ whole genome shotgun (WGS) entry which is preliminary data.</text>
</comment>
<dbReference type="Proteomes" id="UP000315540">
    <property type="component" value="Unassembled WGS sequence"/>
</dbReference>
<gene>
    <name evidence="1" type="ORF">FHK87_20500</name>
</gene>
<dbReference type="InterPro" id="IPR041408">
    <property type="entry name" value="Hcp_Tssd"/>
</dbReference>
<proteinExistence type="predicted"/>
<reference evidence="1 2" key="1">
    <citation type="submission" date="2019-06" db="EMBL/GenBank/DDBJ databases">
        <authorList>
            <person name="Meng X."/>
        </authorList>
    </citation>
    <scope>NUCLEOTIDE SEQUENCE [LARGE SCALE GENOMIC DNA]</scope>
    <source>
        <strain evidence="1 2">M625</strain>
    </source>
</reference>
<dbReference type="AlphaFoldDB" id="A0A504J7Z9"/>
<dbReference type="GO" id="GO:0033104">
    <property type="term" value="C:type VI protein secretion system complex"/>
    <property type="evidence" value="ECO:0007669"/>
    <property type="project" value="InterPro"/>
</dbReference>
<dbReference type="OrthoDB" id="1115770at2"/>
<accession>A0A504J7Z9</accession>